<dbReference type="Proteomes" id="UP000606974">
    <property type="component" value="Unassembled WGS sequence"/>
</dbReference>
<protein>
    <submittedName>
        <fullName evidence="1">Uncharacterized protein</fullName>
    </submittedName>
</protein>
<comment type="caution">
    <text evidence="1">The sequence shown here is derived from an EMBL/GenBank/DDBJ whole genome shotgun (WGS) entry which is preliminary data.</text>
</comment>
<gene>
    <name evidence="1" type="ORF">GJ744_011886</name>
</gene>
<keyword evidence="2" id="KW-1185">Reference proteome</keyword>
<name>A0A8H7ABY0_9EURO</name>
<dbReference type="EMBL" id="JAACFV010000089">
    <property type="protein sequence ID" value="KAF7506313.1"/>
    <property type="molecule type" value="Genomic_DNA"/>
</dbReference>
<evidence type="ECO:0000313" key="2">
    <source>
        <dbReference type="Proteomes" id="UP000606974"/>
    </source>
</evidence>
<sequence>MLILNQTSPQHANASMVPSFRPFLRFLRNLRHAEITLSHSALGGTKSKSNAIHNSGQESNFCDFPQWHYARDYL</sequence>
<accession>A0A8H7ABY0</accession>
<evidence type="ECO:0000313" key="1">
    <source>
        <dbReference type="EMBL" id="KAF7506313.1"/>
    </source>
</evidence>
<dbReference type="AlphaFoldDB" id="A0A8H7ABY0"/>
<proteinExistence type="predicted"/>
<reference evidence="1" key="1">
    <citation type="submission" date="2020-02" db="EMBL/GenBank/DDBJ databases">
        <authorList>
            <person name="Palmer J.M."/>
        </authorList>
    </citation>
    <scope>NUCLEOTIDE SEQUENCE</scope>
    <source>
        <strain evidence="1">EPUS1.4</strain>
        <tissue evidence="1">Thallus</tissue>
    </source>
</reference>
<organism evidence="1 2">
    <name type="scientific">Endocarpon pusillum</name>
    <dbReference type="NCBI Taxonomy" id="364733"/>
    <lineage>
        <taxon>Eukaryota</taxon>
        <taxon>Fungi</taxon>
        <taxon>Dikarya</taxon>
        <taxon>Ascomycota</taxon>
        <taxon>Pezizomycotina</taxon>
        <taxon>Eurotiomycetes</taxon>
        <taxon>Chaetothyriomycetidae</taxon>
        <taxon>Verrucariales</taxon>
        <taxon>Verrucariaceae</taxon>
        <taxon>Endocarpon</taxon>
    </lineage>
</organism>